<reference evidence="1" key="1">
    <citation type="submission" date="2018-02" db="EMBL/GenBank/DDBJ databases">
        <title>Rhizophora mucronata_Transcriptome.</title>
        <authorList>
            <person name="Meera S.P."/>
            <person name="Sreeshan A."/>
            <person name="Augustine A."/>
        </authorList>
    </citation>
    <scope>NUCLEOTIDE SEQUENCE</scope>
    <source>
        <tissue evidence="1">Leaf</tissue>
    </source>
</reference>
<dbReference type="EMBL" id="GGEC01071921">
    <property type="protein sequence ID" value="MBX52405.1"/>
    <property type="molecule type" value="Transcribed_RNA"/>
</dbReference>
<accession>A0A2P2PCE7</accession>
<organism evidence="1">
    <name type="scientific">Rhizophora mucronata</name>
    <name type="common">Asiatic mangrove</name>
    <dbReference type="NCBI Taxonomy" id="61149"/>
    <lineage>
        <taxon>Eukaryota</taxon>
        <taxon>Viridiplantae</taxon>
        <taxon>Streptophyta</taxon>
        <taxon>Embryophyta</taxon>
        <taxon>Tracheophyta</taxon>
        <taxon>Spermatophyta</taxon>
        <taxon>Magnoliopsida</taxon>
        <taxon>eudicotyledons</taxon>
        <taxon>Gunneridae</taxon>
        <taxon>Pentapetalae</taxon>
        <taxon>rosids</taxon>
        <taxon>fabids</taxon>
        <taxon>Malpighiales</taxon>
        <taxon>Rhizophoraceae</taxon>
        <taxon>Rhizophora</taxon>
    </lineage>
</organism>
<proteinExistence type="predicted"/>
<protein>
    <submittedName>
        <fullName evidence="1">Uncharacterized protein</fullName>
    </submittedName>
</protein>
<evidence type="ECO:0000313" key="1">
    <source>
        <dbReference type="EMBL" id="MBX52405.1"/>
    </source>
</evidence>
<dbReference type="AlphaFoldDB" id="A0A2P2PCE7"/>
<sequence length="18" mass="2122">MPIPTTEDSRRKGYQETI</sequence>
<name>A0A2P2PCE7_RHIMU</name>